<sequence length="381" mass="41689">MLKELNAMARAHSTRFAAAVLVVFVAVTAWADQPPKLAGPDGGLPDRLAIQQRITYWLDALAGDEDIRKITEARRRLISDYLHFDDPQFRYDYASLTATSVLKMFGQLNDGELRQVRELNAAIAVARMDQVSVQPALEQMIVHRNPAVRLWGWRGFAAIRQLSLAQGEGPANALFEALRQRSKAEPSGLVCGVIFDVMALPPVAPETVPEDVWAAASKTFLQILSASWSRCTTHVSEGRLPWIDAAGRALPTLKLLARPHSDEPDAVKEPLQLIVNLMYAAFRAYDRSEPGDDVNSTTSALLLACESALRSFTGITDSAIKAALTKRGNTAEQKRDQAGLAVAAWVKLLKDYEVKKPDIKLVDNGDETPADAAPEPAPDDD</sequence>
<accession>A0A0F9UHZ7</accession>
<dbReference type="EMBL" id="LAZR01000091">
    <property type="protein sequence ID" value="KKN92845.1"/>
    <property type="molecule type" value="Genomic_DNA"/>
</dbReference>
<evidence type="ECO:0000256" key="1">
    <source>
        <dbReference type="SAM" id="MobiDB-lite"/>
    </source>
</evidence>
<gene>
    <name evidence="2" type="ORF">LCGC14_0203730</name>
</gene>
<name>A0A0F9UHZ7_9ZZZZ</name>
<proteinExistence type="predicted"/>
<evidence type="ECO:0000313" key="2">
    <source>
        <dbReference type="EMBL" id="KKN92845.1"/>
    </source>
</evidence>
<protein>
    <submittedName>
        <fullName evidence="2">Uncharacterized protein</fullName>
    </submittedName>
</protein>
<organism evidence="2">
    <name type="scientific">marine sediment metagenome</name>
    <dbReference type="NCBI Taxonomy" id="412755"/>
    <lineage>
        <taxon>unclassified sequences</taxon>
        <taxon>metagenomes</taxon>
        <taxon>ecological metagenomes</taxon>
    </lineage>
</organism>
<reference evidence="2" key="1">
    <citation type="journal article" date="2015" name="Nature">
        <title>Complex archaea that bridge the gap between prokaryotes and eukaryotes.</title>
        <authorList>
            <person name="Spang A."/>
            <person name="Saw J.H."/>
            <person name="Jorgensen S.L."/>
            <person name="Zaremba-Niedzwiedzka K."/>
            <person name="Martijn J."/>
            <person name="Lind A.E."/>
            <person name="van Eijk R."/>
            <person name="Schleper C."/>
            <person name="Guy L."/>
            <person name="Ettema T.J."/>
        </authorList>
    </citation>
    <scope>NUCLEOTIDE SEQUENCE</scope>
</reference>
<comment type="caution">
    <text evidence="2">The sequence shown here is derived from an EMBL/GenBank/DDBJ whole genome shotgun (WGS) entry which is preliminary data.</text>
</comment>
<feature type="region of interest" description="Disordered" evidence="1">
    <location>
        <begin position="359"/>
        <end position="381"/>
    </location>
</feature>
<dbReference type="AlphaFoldDB" id="A0A0F9UHZ7"/>